<dbReference type="HOGENOM" id="CLU_2109959_0_0_1"/>
<sequence length="115" mass="12754">MTLLAVPLYVGYKMLMVQDEAARVPEKIGIPISSQNLYAGIILQWVPSPSSKQVQNQATHCPSPEPEIPNPGNNMNCWRKDTPWVGSTVIMIQWITETRIGQKGAGHRLTKNTQG</sequence>
<dbReference type="EMBL" id="KN833979">
    <property type="protein sequence ID" value="KIK13697.1"/>
    <property type="molecule type" value="Genomic_DNA"/>
</dbReference>
<evidence type="ECO:0000313" key="3">
    <source>
        <dbReference type="Proteomes" id="UP000054018"/>
    </source>
</evidence>
<protein>
    <submittedName>
        <fullName evidence="2">Uncharacterized protein</fullName>
    </submittedName>
</protein>
<gene>
    <name evidence="2" type="ORF">PISMIDRAFT_379540</name>
</gene>
<reference evidence="3" key="2">
    <citation type="submission" date="2015-01" db="EMBL/GenBank/DDBJ databases">
        <title>Evolutionary Origins and Diversification of the Mycorrhizal Mutualists.</title>
        <authorList>
            <consortium name="DOE Joint Genome Institute"/>
            <consortium name="Mycorrhizal Genomics Consortium"/>
            <person name="Kohler A."/>
            <person name="Kuo A."/>
            <person name="Nagy L.G."/>
            <person name="Floudas D."/>
            <person name="Copeland A."/>
            <person name="Barry K.W."/>
            <person name="Cichocki N."/>
            <person name="Veneault-Fourrey C."/>
            <person name="LaButti K."/>
            <person name="Lindquist E.A."/>
            <person name="Lipzen A."/>
            <person name="Lundell T."/>
            <person name="Morin E."/>
            <person name="Murat C."/>
            <person name="Riley R."/>
            <person name="Ohm R."/>
            <person name="Sun H."/>
            <person name="Tunlid A."/>
            <person name="Henrissat B."/>
            <person name="Grigoriev I.V."/>
            <person name="Hibbett D.S."/>
            <person name="Martin F."/>
        </authorList>
    </citation>
    <scope>NUCLEOTIDE SEQUENCE [LARGE SCALE GENOMIC DNA]</scope>
    <source>
        <strain evidence="3">441</strain>
    </source>
</reference>
<evidence type="ECO:0000256" key="1">
    <source>
        <dbReference type="SAM" id="MobiDB-lite"/>
    </source>
</evidence>
<dbReference type="AlphaFoldDB" id="A0A0C9YTS6"/>
<reference evidence="2 3" key="1">
    <citation type="submission" date="2014-04" db="EMBL/GenBank/DDBJ databases">
        <authorList>
            <consortium name="DOE Joint Genome Institute"/>
            <person name="Kuo A."/>
            <person name="Kohler A."/>
            <person name="Costa M.D."/>
            <person name="Nagy L.G."/>
            <person name="Floudas D."/>
            <person name="Copeland A."/>
            <person name="Barry K.W."/>
            <person name="Cichocki N."/>
            <person name="Veneault-Fourrey C."/>
            <person name="LaButti K."/>
            <person name="Lindquist E.A."/>
            <person name="Lipzen A."/>
            <person name="Lundell T."/>
            <person name="Morin E."/>
            <person name="Murat C."/>
            <person name="Sun H."/>
            <person name="Tunlid A."/>
            <person name="Henrissat B."/>
            <person name="Grigoriev I.V."/>
            <person name="Hibbett D.S."/>
            <person name="Martin F."/>
            <person name="Nordberg H.P."/>
            <person name="Cantor M.N."/>
            <person name="Hua S.X."/>
        </authorList>
    </citation>
    <scope>NUCLEOTIDE SEQUENCE [LARGE SCALE GENOMIC DNA]</scope>
    <source>
        <strain evidence="2 3">441</strain>
    </source>
</reference>
<name>A0A0C9YTS6_9AGAM</name>
<accession>A0A0C9YTS6</accession>
<evidence type="ECO:0000313" key="2">
    <source>
        <dbReference type="EMBL" id="KIK13697.1"/>
    </source>
</evidence>
<feature type="region of interest" description="Disordered" evidence="1">
    <location>
        <begin position="53"/>
        <end position="73"/>
    </location>
</feature>
<proteinExistence type="predicted"/>
<organism evidence="2 3">
    <name type="scientific">Pisolithus microcarpus 441</name>
    <dbReference type="NCBI Taxonomy" id="765257"/>
    <lineage>
        <taxon>Eukaryota</taxon>
        <taxon>Fungi</taxon>
        <taxon>Dikarya</taxon>
        <taxon>Basidiomycota</taxon>
        <taxon>Agaricomycotina</taxon>
        <taxon>Agaricomycetes</taxon>
        <taxon>Agaricomycetidae</taxon>
        <taxon>Boletales</taxon>
        <taxon>Sclerodermatineae</taxon>
        <taxon>Pisolithaceae</taxon>
        <taxon>Pisolithus</taxon>
    </lineage>
</organism>
<keyword evidence="3" id="KW-1185">Reference proteome</keyword>
<dbReference type="Proteomes" id="UP000054018">
    <property type="component" value="Unassembled WGS sequence"/>
</dbReference>